<evidence type="ECO:0000256" key="9">
    <source>
        <dbReference type="ARBA" id="ARBA00023201"/>
    </source>
</evidence>
<evidence type="ECO:0000313" key="12">
    <source>
        <dbReference type="EMBL" id="MEJ8856242.1"/>
    </source>
</evidence>
<proteinExistence type="predicted"/>
<dbReference type="PANTHER" id="PTHR10110">
    <property type="entry name" value="SODIUM/HYDROGEN EXCHANGER"/>
    <property type="match status" value="1"/>
</dbReference>
<name>A0ABU8X8T0_9BURK</name>
<feature type="transmembrane region" description="Helical" evidence="10">
    <location>
        <begin position="188"/>
        <end position="207"/>
    </location>
</feature>
<protein>
    <submittedName>
        <fullName evidence="12">Cation:proton antiporter</fullName>
    </submittedName>
</protein>
<dbReference type="RefSeq" id="WP_340336310.1">
    <property type="nucleotide sequence ID" value="NZ_JBBKZS010000006.1"/>
</dbReference>
<comment type="subcellular location">
    <subcellularLocation>
        <location evidence="1">Cell membrane</location>
        <topology evidence="1">Multi-pass membrane protein</topology>
    </subcellularLocation>
</comment>
<keyword evidence="9" id="KW-0739">Sodium transport</keyword>
<evidence type="ECO:0000259" key="11">
    <source>
        <dbReference type="Pfam" id="PF00999"/>
    </source>
</evidence>
<keyword evidence="6" id="KW-0915">Sodium</keyword>
<feature type="transmembrane region" description="Helical" evidence="10">
    <location>
        <begin position="353"/>
        <end position="373"/>
    </location>
</feature>
<evidence type="ECO:0000256" key="8">
    <source>
        <dbReference type="ARBA" id="ARBA00023136"/>
    </source>
</evidence>
<evidence type="ECO:0000256" key="4">
    <source>
        <dbReference type="ARBA" id="ARBA00022692"/>
    </source>
</evidence>
<dbReference type="PANTHER" id="PTHR10110:SF86">
    <property type="entry name" value="SODIUM_HYDROGEN EXCHANGER 7"/>
    <property type="match status" value="1"/>
</dbReference>
<feature type="domain" description="Cation/H+ exchanger transmembrane" evidence="11">
    <location>
        <begin position="21"/>
        <end position="413"/>
    </location>
</feature>
<dbReference type="EMBL" id="JBBKZS010000006">
    <property type="protein sequence ID" value="MEJ8856242.1"/>
    <property type="molecule type" value="Genomic_DNA"/>
</dbReference>
<sequence length="527" mass="56378">MAATQGRMATFEWIIVLLLGAAMLAALARKLGAPYPTFLALGGTLLAFVPASPNWTLDPHLALTLFVAPVLVDAAYDTSLRDLRLNWRPVAGLVIAAVGTTVLAVAFVARWLVPDMPWPVAIALGAIVAPPDAAAATAVMRQVKLPHKLLKILEGESLLNDASALLIYRLAIMTMMAGHLGFGSFAPVFLLTLFGSLAAGVACAYVLRPMMALIHEVPIALIVQFALVFGVWIAAEAIGLSGILTLVAYAMTVARRGPQMPARMRVPVFAVWESVVFVLNAFAFVLIGMQLRPIWTRLEASGGQVGALITAAVVLGVTIAARFAWVMVYYAFKRRRAAAPADPLRPRPTVGGGIVLSWAGMRGIVTLAAAFAIPETLPDGTPFPFRDLVLLCAFAVVLGTLVLQGLTMAPLIRAMGLTDDDPVGREIRLGRTHAYRTLLDAIKDDDTLSAKLLRKEYGAVVELNSSEARDGPVDEVPGGPLRRRAIAVARQRAFELRRDDVIGDDAYRVLVQELDWAELSAGGGRMG</sequence>
<evidence type="ECO:0000313" key="13">
    <source>
        <dbReference type="Proteomes" id="UP001367030"/>
    </source>
</evidence>
<feature type="transmembrane region" description="Helical" evidence="10">
    <location>
        <begin position="307"/>
        <end position="332"/>
    </location>
</feature>
<evidence type="ECO:0000256" key="5">
    <source>
        <dbReference type="ARBA" id="ARBA00022989"/>
    </source>
</evidence>
<evidence type="ECO:0000256" key="6">
    <source>
        <dbReference type="ARBA" id="ARBA00023053"/>
    </source>
</evidence>
<keyword evidence="5 10" id="KW-1133">Transmembrane helix</keyword>
<feature type="transmembrane region" description="Helical" evidence="10">
    <location>
        <begin position="266"/>
        <end position="287"/>
    </location>
</feature>
<keyword evidence="13" id="KW-1185">Reference proteome</keyword>
<evidence type="ECO:0000256" key="1">
    <source>
        <dbReference type="ARBA" id="ARBA00004651"/>
    </source>
</evidence>
<feature type="transmembrane region" description="Helical" evidence="10">
    <location>
        <begin position="90"/>
        <end position="112"/>
    </location>
</feature>
<accession>A0ABU8X8T0</accession>
<feature type="transmembrane region" description="Helical" evidence="10">
    <location>
        <begin position="214"/>
        <end position="232"/>
    </location>
</feature>
<evidence type="ECO:0000256" key="2">
    <source>
        <dbReference type="ARBA" id="ARBA00022448"/>
    </source>
</evidence>
<dbReference type="InterPro" id="IPR018422">
    <property type="entry name" value="Cation/H_exchanger_CPA1"/>
</dbReference>
<keyword evidence="2" id="KW-0813">Transport</keyword>
<dbReference type="InterPro" id="IPR006153">
    <property type="entry name" value="Cation/H_exchanger_TM"/>
</dbReference>
<gene>
    <name evidence="12" type="ORF">WKW79_16805</name>
</gene>
<evidence type="ECO:0000256" key="10">
    <source>
        <dbReference type="SAM" id="Phobius"/>
    </source>
</evidence>
<keyword evidence="4 10" id="KW-0812">Transmembrane</keyword>
<organism evidence="12 13">
    <name type="scientific">Variovorax robiniae</name>
    <dbReference type="NCBI Taxonomy" id="1836199"/>
    <lineage>
        <taxon>Bacteria</taxon>
        <taxon>Pseudomonadati</taxon>
        <taxon>Pseudomonadota</taxon>
        <taxon>Betaproteobacteria</taxon>
        <taxon>Burkholderiales</taxon>
        <taxon>Comamonadaceae</taxon>
        <taxon>Variovorax</taxon>
    </lineage>
</organism>
<dbReference type="Pfam" id="PF00999">
    <property type="entry name" value="Na_H_Exchanger"/>
    <property type="match status" value="1"/>
</dbReference>
<keyword evidence="7" id="KW-0406">Ion transport</keyword>
<dbReference type="Gene3D" id="6.10.140.1330">
    <property type="match status" value="1"/>
</dbReference>
<evidence type="ECO:0000256" key="3">
    <source>
        <dbReference type="ARBA" id="ARBA00022475"/>
    </source>
</evidence>
<keyword evidence="3" id="KW-1003">Cell membrane</keyword>
<evidence type="ECO:0000256" key="7">
    <source>
        <dbReference type="ARBA" id="ARBA00023065"/>
    </source>
</evidence>
<feature type="transmembrane region" description="Helical" evidence="10">
    <location>
        <begin position="238"/>
        <end position="254"/>
    </location>
</feature>
<comment type="caution">
    <text evidence="12">The sequence shown here is derived from an EMBL/GenBank/DDBJ whole genome shotgun (WGS) entry which is preliminary data.</text>
</comment>
<keyword evidence="8 10" id="KW-0472">Membrane</keyword>
<dbReference type="Proteomes" id="UP001367030">
    <property type="component" value="Unassembled WGS sequence"/>
</dbReference>
<reference evidence="12 13" key="1">
    <citation type="submission" date="2024-03" db="EMBL/GenBank/DDBJ databases">
        <title>Novel species of the genus Variovorax.</title>
        <authorList>
            <person name="Liu Q."/>
            <person name="Xin Y.-H."/>
        </authorList>
    </citation>
    <scope>NUCLEOTIDE SEQUENCE [LARGE SCALE GENOMIC DNA]</scope>
    <source>
        <strain evidence="12 13">KACC 18901</strain>
    </source>
</reference>
<feature type="transmembrane region" description="Helical" evidence="10">
    <location>
        <begin position="388"/>
        <end position="406"/>
    </location>
</feature>
<feature type="transmembrane region" description="Helical" evidence="10">
    <location>
        <begin position="118"/>
        <end position="141"/>
    </location>
</feature>